<dbReference type="RefSeq" id="WP_311340323.1">
    <property type="nucleotide sequence ID" value="NZ_JAVRHS010000003.1"/>
</dbReference>
<evidence type="ECO:0000256" key="1">
    <source>
        <dbReference type="SAM" id="MobiDB-lite"/>
    </source>
</evidence>
<reference evidence="3 4" key="1">
    <citation type="submission" date="2023-09" db="EMBL/GenBank/DDBJ databases">
        <authorList>
            <person name="Rey-Velasco X."/>
        </authorList>
    </citation>
    <scope>NUCLEOTIDE SEQUENCE [LARGE SCALE GENOMIC DNA]</scope>
    <source>
        <strain evidence="3 4">F390</strain>
    </source>
</reference>
<sequence>MPNTGPGARKLSPEEQRSWAQLAATVTPLDGGKRANGAPVNKLSGKDATQSAQLLGPSGGAAPAAARTPTTLHLDIAQAKPKVSPAMPHPMRQAAQIRDGGSLDASWDRKMARASVAPDFTLDLHGHTLDAAYARLNAGLQQAVAQGARLLLIVAGKPRPVHAADRSERRGAIRAKLMDWIAAGPHAGSVAAIRPAHPRHGGQGALYVVLKRRRG</sequence>
<evidence type="ECO:0000259" key="2">
    <source>
        <dbReference type="PROSITE" id="PS50828"/>
    </source>
</evidence>
<dbReference type="PROSITE" id="PS50828">
    <property type="entry name" value="SMR"/>
    <property type="match status" value="1"/>
</dbReference>
<comment type="caution">
    <text evidence="3">The sequence shown here is derived from an EMBL/GenBank/DDBJ whole genome shotgun (WGS) entry which is preliminary data.</text>
</comment>
<dbReference type="Gene3D" id="3.30.1370.110">
    <property type="match status" value="1"/>
</dbReference>
<dbReference type="Pfam" id="PF01713">
    <property type="entry name" value="Smr"/>
    <property type="match status" value="1"/>
</dbReference>
<gene>
    <name evidence="3" type="ORF">RM533_06105</name>
</gene>
<dbReference type="PANTHER" id="PTHR35562">
    <property type="entry name" value="DNA ENDONUCLEASE SMRA-RELATED"/>
    <property type="match status" value="1"/>
</dbReference>
<dbReference type="InterPro" id="IPR036063">
    <property type="entry name" value="Smr_dom_sf"/>
</dbReference>
<keyword evidence="4" id="KW-1185">Reference proteome</keyword>
<accession>A0ABU2ZGN5</accession>
<name>A0ABU2ZGN5_9SPHN</name>
<evidence type="ECO:0000313" key="4">
    <source>
        <dbReference type="Proteomes" id="UP001259803"/>
    </source>
</evidence>
<protein>
    <submittedName>
        <fullName evidence="3">Smr/MutS family protein</fullName>
    </submittedName>
</protein>
<feature type="region of interest" description="Disordered" evidence="1">
    <location>
        <begin position="25"/>
        <end position="45"/>
    </location>
</feature>
<dbReference type="SUPFAM" id="SSF160443">
    <property type="entry name" value="SMR domain-like"/>
    <property type="match status" value="1"/>
</dbReference>
<evidence type="ECO:0000313" key="3">
    <source>
        <dbReference type="EMBL" id="MDT0575754.1"/>
    </source>
</evidence>
<organism evidence="3 4">
    <name type="scientific">Croceicoccus esteveae</name>
    <dbReference type="NCBI Taxonomy" id="3075597"/>
    <lineage>
        <taxon>Bacteria</taxon>
        <taxon>Pseudomonadati</taxon>
        <taxon>Pseudomonadota</taxon>
        <taxon>Alphaproteobacteria</taxon>
        <taxon>Sphingomonadales</taxon>
        <taxon>Erythrobacteraceae</taxon>
        <taxon>Croceicoccus</taxon>
    </lineage>
</organism>
<dbReference type="PANTHER" id="PTHR35562:SF2">
    <property type="entry name" value="DNA ENDONUCLEASE SMRA-RELATED"/>
    <property type="match status" value="1"/>
</dbReference>
<dbReference type="EMBL" id="JAVRHS010000003">
    <property type="protein sequence ID" value="MDT0575754.1"/>
    <property type="molecule type" value="Genomic_DNA"/>
</dbReference>
<dbReference type="Proteomes" id="UP001259803">
    <property type="component" value="Unassembled WGS sequence"/>
</dbReference>
<feature type="domain" description="Smr" evidence="2">
    <location>
        <begin position="122"/>
        <end position="211"/>
    </location>
</feature>
<proteinExistence type="predicted"/>
<dbReference type="InterPro" id="IPR002625">
    <property type="entry name" value="Smr_dom"/>
</dbReference>